<evidence type="ECO:0000256" key="5">
    <source>
        <dbReference type="ARBA" id="ARBA00022723"/>
    </source>
</evidence>
<evidence type="ECO:0000259" key="14">
    <source>
        <dbReference type="PROSITE" id="PS50926"/>
    </source>
</evidence>
<name>A0A2U1E2L2_9FIRM</name>
<keyword evidence="4 13" id="KW-0949">S-adenosyl-L-methionine</keyword>
<feature type="binding site" evidence="13">
    <location>
        <position position="93"/>
    </location>
    <ligand>
        <name>[4Fe-4S] cluster</name>
        <dbReference type="ChEBI" id="CHEBI:49883"/>
        <label>1</label>
    </ligand>
</feature>
<dbReference type="InterPro" id="IPR005839">
    <property type="entry name" value="Methylthiotransferase"/>
</dbReference>
<evidence type="ECO:0000256" key="11">
    <source>
        <dbReference type="ARBA" id="ARBA00080698"/>
    </source>
</evidence>
<evidence type="ECO:0000256" key="8">
    <source>
        <dbReference type="ARBA" id="ARBA00033765"/>
    </source>
</evidence>
<dbReference type="EMBL" id="QEKV01000006">
    <property type="protein sequence ID" value="PVY94188.1"/>
    <property type="molecule type" value="Genomic_DNA"/>
</dbReference>
<evidence type="ECO:0000256" key="13">
    <source>
        <dbReference type="HAMAP-Rule" id="MF_01864"/>
    </source>
</evidence>
<evidence type="ECO:0000256" key="6">
    <source>
        <dbReference type="ARBA" id="ARBA00023004"/>
    </source>
</evidence>
<comment type="subcellular location">
    <subcellularLocation>
        <location evidence="13">Cytoplasm</location>
    </subcellularLocation>
</comment>
<evidence type="ECO:0000256" key="12">
    <source>
        <dbReference type="ARBA" id="ARBA00081141"/>
    </source>
</evidence>
<evidence type="ECO:0000313" key="17">
    <source>
        <dbReference type="EMBL" id="PVY94188.1"/>
    </source>
</evidence>
<feature type="binding site" evidence="13">
    <location>
        <position position="169"/>
    </location>
    <ligand>
        <name>[4Fe-4S] cluster</name>
        <dbReference type="ChEBI" id="CHEBI:49883"/>
        <label>2</label>
        <note>4Fe-4S-S-AdoMet</note>
    </ligand>
</feature>
<feature type="binding site" evidence="13">
    <location>
        <position position="173"/>
    </location>
    <ligand>
        <name>[4Fe-4S] cluster</name>
        <dbReference type="ChEBI" id="CHEBI:49883"/>
        <label>2</label>
        <note>4Fe-4S-S-AdoMet</note>
    </ligand>
</feature>
<dbReference type="Pfam" id="PF04055">
    <property type="entry name" value="Radical_SAM"/>
    <property type="match status" value="1"/>
</dbReference>
<evidence type="ECO:0000259" key="16">
    <source>
        <dbReference type="PROSITE" id="PS51918"/>
    </source>
</evidence>
<dbReference type="GO" id="GO:0005829">
    <property type="term" value="C:cytosol"/>
    <property type="evidence" value="ECO:0007669"/>
    <property type="project" value="TreeGrafter"/>
</dbReference>
<keyword evidence="3 13" id="KW-0808">Transferase</keyword>
<dbReference type="SUPFAM" id="SSF102114">
    <property type="entry name" value="Radical SAM enzymes"/>
    <property type="match status" value="1"/>
</dbReference>
<evidence type="ECO:0000256" key="1">
    <source>
        <dbReference type="ARBA" id="ARBA00003234"/>
    </source>
</evidence>
<comment type="catalytic activity">
    <reaction evidence="9 13">
        <text>N(6)-dimethylallyladenosine(37) in tRNA + (sulfur carrier)-SH + AH2 + 2 S-adenosyl-L-methionine = 2-methylsulfanyl-N(6)-dimethylallyladenosine(37) in tRNA + (sulfur carrier)-H + 5'-deoxyadenosine + L-methionine + A + S-adenosyl-L-homocysteine + 2 H(+)</text>
        <dbReference type="Rhea" id="RHEA:37067"/>
        <dbReference type="Rhea" id="RHEA-COMP:10375"/>
        <dbReference type="Rhea" id="RHEA-COMP:10376"/>
        <dbReference type="Rhea" id="RHEA-COMP:14737"/>
        <dbReference type="Rhea" id="RHEA-COMP:14739"/>
        <dbReference type="ChEBI" id="CHEBI:13193"/>
        <dbReference type="ChEBI" id="CHEBI:15378"/>
        <dbReference type="ChEBI" id="CHEBI:17319"/>
        <dbReference type="ChEBI" id="CHEBI:17499"/>
        <dbReference type="ChEBI" id="CHEBI:29917"/>
        <dbReference type="ChEBI" id="CHEBI:57844"/>
        <dbReference type="ChEBI" id="CHEBI:57856"/>
        <dbReference type="ChEBI" id="CHEBI:59789"/>
        <dbReference type="ChEBI" id="CHEBI:64428"/>
        <dbReference type="ChEBI" id="CHEBI:74415"/>
        <dbReference type="ChEBI" id="CHEBI:74417"/>
        <dbReference type="EC" id="2.8.4.3"/>
    </reaction>
</comment>
<dbReference type="InterPro" id="IPR013848">
    <property type="entry name" value="Methylthiotransferase_N"/>
</dbReference>
<dbReference type="SFLD" id="SFLDG01082">
    <property type="entry name" value="B12-binding_domain_containing"/>
    <property type="match status" value="1"/>
</dbReference>
<dbReference type="Pfam" id="PF00919">
    <property type="entry name" value="UPF0004"/>
    <property type="match status" value="1"/>
</dbReference>
<comment type="similarity">
    <text evidence="13">Belongs to the methylthiotransferase family. MiaB subfamily.</text>
</comment>
<gene>
    <name evidence="13" type="primary">miaB</name>
    <name evidence="17" type="ORF">C7381_10661</name>
</gene>
<dbReference type="FunFam" id="3.40.50.12160:FF:000003">
    <property type="entry name" value="CDK5 regulatory subunit-associated protein 1"/>
    <property type="match status" value="1"/>
</dbReference>
<dbReference type="InterPro" id="IPR038135">
    <property type="entry name" value="Methylthiotransferase_N_sf"/>
</dbReference>
<dbReference type="NCBIfam" id="TIGR01574">
    <property type="entry name" value="miaB-methiolase"/>
    <property type="match status" value="1"/>
</dbReference>
<accession>A0A2U1E2L2</accession>
<dbReference type="GO" id="GO:0046872">
    <property type="term" value="F:metal ion binding"/>
    <property type="evidence" value="ECO:0007669"/>
    <property type="project" value="UniProtKB-KW"/>
</dbReference>
<dbReference type="GO" id="GO:0051539">
    <property type="term" value="F:4 iron, 4 sulfur cluster binding"/>
    <property type="evidence" value="ECO:0007669"/>
    <property type="project" value="UniProtKB-UniRule"/>
</dbReference>
<evidence type="ECO:0000313" key="18">
    <source>
        <dbReference type="Proteomes" id="UP000245793"/>
    </source>
</evidence>
<dbReference type="InterPro" id="IPR006638">
    <property type="entry name" value="Elp3/MiaA/NifB-like_rSAM"/>
</dbReference>
<dbReference type="PROSITE" id="PS01278">
    <property type="entry name" value="MTTASE_RADICAL"/>
    <property type="match status" value="1"/>
</dbReference>
<comment type="subunit">
    <text evidence="13">Monomer.</text>
</comment>
<organism evidence="17 18">
    <name type="scientific">Ezakiella coagulans</name>
    <dbReference type="NCBI Taxonomy" id="46507"/>
    <lineage>
        <taxon>Bacteria</taxon>
        <taxon>Bacillati</taxon>
        <taxon>Bacillota</taxon>
        <taxon>Tissierellia</taxon>
        <taxon>Ezakiella</taxon>
    </lineage>
</organism>
<evidence type="ECO:0000256" key="2">
    <source>
        <dbReference type="ARBA" id="ARBA00022485"/>
    </source>
</evidence>
<dbReference type="PANTHER" id="PTHR43020">
    <property type="entry name" value="CDK5 REGULATORY SUBUNIT-ASSOCIATED PROTEIN 1"/>
    <property type="match status" value="1"/>
</dbReference>
<dbReference type="CDD" id="cd01335">
    <property type="entry name" value="Radical_SAM"/>
    <property type="match status" value="1"/>
</dbReference>
<keyword evidence="13" id="KW-0819">tRNA processing</keyword>
<dbReference type="FunFam" id="3.80.30.20:FF:000001">
    <property type="entry name" value="tRNA-2-methylthio-N(6)-dimethylallyladenosine synthase 2"/>
    <property type="match status" value="1"/>
</dbReference>
<evidence type="ECO:0000256" key="10">
    <source>
        <dbReference type="ARBA" id="ARBA00068570"/>
    </source>
</evidence>
<dbReference type="PROSITE" id="PS51918">
    <property type="entry name" value="RADICAL_SAM"/>
    <property type="match status" value="1"/>
</dbReference>
<keyword evidence="5 13" id="KW-0479">Metal-binding</keyword>
<dbReference type="Gene3D" id="3.40.50.12160">
    <property type="entry name" value="Methylthiotransferase, N-terminal domain"/>
    <property type="match status" value="1"/>
</dbReference>
<dbReference type="InterPro" id="IPR006463">
    <property type="entry name" value="MiaB_methiolase"/>
</dbReference>
<dbReference type="InterPro" id="IPR007197">
    <property type="entry name" value="rSAM"/>
</dbReference>
<dbReference type="Proteomes" id="UP000245793">
    <property type="component" value="Unassembled WGS sequence"/>
</dbReference>
<evidence type="ECO:0000256" key="7">
    <source>
        <dbReference type="ARBA" id="ARBA00023014"/>
    </source>
</evidence>
<keyword evidence="18" id="KW-1185">Reference proteome</keyword>
<dbReference type="Gene3D" id="3.80.30.20">
    <property type="entry name" value="tm_1862 like domain"/>
    <property type="match status" value="1"/>
</dbReference>
<sequence>MAALLLFKGDIILKEKYIIKTYGCQMNEHDSEILKYDLEEMGYEPTEEVDEAKIIIFNTCAIRKNAENKVYGNLGWLKGNEKYDEKIICICGCMMQSEEIRNEIISKFKNVKIIFGTNNIDNFRSLLERHLATGERIVEVLEKNEYTDKTFDAIRPFKYKSFVNITYGCNNFCTYCIVPYTRGRETSRTVEDIVDEVKFLVQDGVKEIMLLGQNVNSFGKTLTPRRSFAELLVELNKIRDLKRIRFMTPHPRDITDDFLELYGKLDKLMPQLHLPIQSGSDKVLKDMNRHYDIEKYMYIVDKVKQIRPDISLSTDIIVGYPTETEEDFEKTLDIVKKVRYDSAFTFIFSPRPNTPAAKLKEIDDSILKDRFNRLTDLMNSIQLENHEGTIGNRYEVLVESYNETEHTLEGRNPYGRLVVFEGDREDIGKIVEVEIEKINTFTSFGRMV</sequence>
<dbReference type="PROSITE" id="PS50926">
    <property type="entry name" value="TRAM"/>
    <property type="match status" value="1"/>
</dbReference>
<protein>
    <recommendedName>
        <fullName evidence="10 13">tRNA-2-methylthio-N(6)-dimethylallyladenosine synthase</fullName>
        <ecNumber evidence="8 13">2.8.4.3</ecNumber>
    </recommendedName>
    <alternativeName>
        <fullName evidence="12 13">(Dimethylallyl)adenosine tRNA methylthiotransferase MiaB</fullName>
    </alternativeName>
    <alternativeName>
        <fullName evidence="11 13">tRNA-i(6)A37 methylthiotransferase</fullName>
    </alternativeName>
</protein>
<keyword evidence="7 13" id="KW-0411">Iron-sulfur</keyword>
<feature type="binding site" evidence="13">
    <location>
        <position position="176"/>
    </location>
    <ligand>
        <name>[4Fe-4S] cluster</name>
        <dbReference type="ChEBI" id="CHEBI:49883"/>
        <label>2</label>
        <note>4Fe-4S-S-AdoMet</note>
    </ligand>
</feature>
<evidence type="ECO:0000256" key="4">
    <source>
        <dbReference type="ARBA" id="ARBA00022691"/>
    </source>
</evidence>
<feature type="binding site" evidence="13">
    <location>
        <position position="60"/>
    </location>
    <ligand>
        <name>[4Fe-4S] cluster</name>
        <dbReference type="ChEBI" id="CHEBI:49883"/>
        <label>1</label>
    </ligand>
</feature>
<dbReference type="HAMAP" id="MF_01864">
    <property type="entry name" value="tRNA_metthiotr_MiaB"/>
    <property type="match status" value="1"/>
</dbReference>
<keyword evidence="6 13" id="KW-0408">Iron</keyword>
<feature type="domain" description="MTTase N-terminal" evidence="15">
    <location>
        <begin position="15"/>
        <end position="132"/>
    </location>
</feature>
<dbReference type="SFLD" id="SFLDG01061">
    <property type="entry name" value="methylthiotransferase"/>
    <property type="match status" value="1"/>
</dbReference>
<evidence type="ECO:0000259" key="15">
    <source>
        <dbReference type="PROSITE" id="PS51449"/>
    </source>
</evidence>
<dbReference type="InterPro" id="IPR058240">
    <property type="entry name" value="rSAM_sf"/>
</dbReference>
<feature type="domain" description="TRAM" evidence="14">
    <location>
        <begin position="387"/>
        <end position="448"/>
    </location>
</feature>
<dbReference type="AlphaFoldDB" id="A0A2U1E2L2"/>
<dbReference type="SMART" id="SM00729">
    <property type="entry name" value="Elp3"/>
    <property type="match status" value="1"/>
</dbReference>
<dbReference type="PROSITE" id="PS51449">
    <property type="entry name" value="MTTASE_N"/>
    <property type="match status" value="1"/>
</dbReference>
<dbReference type="InterPro" id="IPR020612">
    <property type="entry name" value="Methylthiotransferase_CS"/>
</dbReference>
<dbReference type="InterPro" id="IPR023404">
    <property type="entry name" value="rSAM_horseshoe"/>
</dbReference>
<evidence type="ECO:0000256" key="3">
    <source>
        <dbReference type="ARBA" id="ARBA00022679"/>
    </source>
</evidence>
<dbReference type="EC" id="2.8.4.3" evidence="8 13"/>
<dbReference type="NCBIfam" id="TIGR00089">
    <property type="entry name" value="MiaB/RimO family radical SAM methylthiotransferase"/>
    <property type="match status" value="1"/>
</dbReference>
<dbReference type="PANTHER" id="PTHR43020:SF2">
    <property type="entry name" value="MITOCHONDRIAL TRNA METHYLTHIOTRANSFERASE CDK5RAP1"/>
    <property type="match status" value="1"/>
</dbReference>
<evidence type="ECO:0000256" key="9">
    <source>
        <dbReference type="ARBA" id="ARBA00051425"/>
    </source>
</evidence>
<comment type="cofactor">
    <cofactor evidence="13">
        <name>[4Fe-4S] cluster</name>
        <dbReference type="ChEBI" id="CHEBI:49883"/>
    </cofactor>
    <text evidence="13">Binds 2 [4Fe-4S] clusters. One cluster is coordinated with 3 cysteines and an exchangeable S-adenosyl-L-methionine.</text>
</comment>
<reference evidence="17 18" key="1">
    <citation type="submission" date="2018-04" db="EMBL/GenBank/DDBJ databases">
        <title>Genomic Encyclopedia of Type Strains, Phase IV (KMG-IV): sequencing the most valuable type-strain genomes for metagenomic binning, comparative biology and taxonomic classification.</title>
        <authorList>
            <person name="Goeker M."/>
        </authorList>
    </citation>
    <scope>NUCLEOTIDE SEQUENCE [LARGE SCALE GENOMIC DNA]</scope>
    <source>
        <strain evidence="17 18">DSM 20705</strain>
    </source>
</reference>
<dbReference type="InterPro" id="IPR002792">
    <property type="entry name" value="TRAM_dom"/>
</dbReference>
<feature type="domain" description="Radical SAM core" evidence="16">
    <location>
        <begin position="155"/>
        <end position="384"/>
    </location>
</feature>
<proteinExistence type="inferred from homology"/>
<keyword evidence="13" id="KW-0963">Cytoplasm</keyword>
<feature type="binding site" evidence="13">
    <location>
        <position position="24"/>
    </location>
    <ligand>
        <name>[4Fe-4S] cluster</name>
        <dbReference type="ChEBI" id="CHEBI:49883"/>
        <label>1</label>
    </ligand>
</feature>
<dbReference type="GO" id="GO:0035597">
    <property type="term" value="F:tRNA-2-methylthio-N(6)-dimethylallyladenosine(37) synthase activity"/>
    <property type="evidence" value="ECO:0007669"/>
    <property type="project" value="UniProtKB-EC"/>
</dbReference>
<comment type="function">
    <text evidence="1 13">Catalyzes the methylthiolation of N6-(dimethylallyl)adenosine (i(6)A), leading to the formation of 2-methylthio-N6-(dimethylallyl)adenosine (ms(2)i(6)A) at position 37 in tRNAs that read codons beginning with uridine.</text>
</comment>
<keyword evidence="2 13" id="KW-0004">4Fe-4S</keyword>
<comment type="caution">
    <text evidence="17">The sequence shown here is derived from an EMBL/GenBank/DDBJ whole genome shotgun (WGS) entry which is preliminary data.</text>
</comment>
<dbReference type="SFLD" id="SFLDF00273">
    <property type="entry name" value="(dimethylallyl)adenosine_tRNA"/>
    <property type="match status" value="1"/>
</dbReference>
<dbReference type="SFLD" id="SFLDS00029">
    <property type="entry name" value="Radical_SAM"/>
    <property type="match status" value="1"/>
</dbReference>
<dbReference type="Pfam" id="PF01938">
    <property type="entry name" value="TRAM"/>
    <property type="match status" value="1"/>
</dbReference>